<dbReference type="AlphaFoldDB" id="A0AAU9PRW4"/>
<evidence type="ECO:0000256" key="1">
    <source>
        <dbReference type="SAM" id="Coils"/>
    </source>
</evidence>
<proteinExistence type="predicted"/>
<feature type="coiled-coil region" evidence="1">
    <location>
        <begin position="23"/>
        <end position="50"/>
    </location>
</feature>
<evidence type="ECO:0000256" key="2">
    <source>
        <dbReference type="SAM" id="MobiDB-lite"/>
    </source>
</evidence>
<sequence length="478" mass="54230">MSTQQEELMKKLEAFMIQQTQSNNDLKEAMSALQTKQATMEERLQSLSQNKTIEQGEDNESVDKVFKMERFDDPVVQGRGIGRGTTFGTNPNSKFSFQGGLVGRGKGWTQEGAGRGTGKGFESWRTGEPQPFKHNWEPLKPEWSNCRDQGSPKDWEETEDTGYRGGRVPRFAKMEFPTYDGKGNLVEWLQRCEDFFEEQQNPTNAWVRQTTFSLQGRASGWYHNLRRIQTRLNWFEFSEECKIRFGPPMSMNPLGELTRLRQTDTVEDYCEGFESLLGRTTSVTPDKNRESAANGGAGTVKSEVQNPTLKRLTTTEMAERRAKGLCFNCDEMFSIGHKCAKLFGIMLEDEENVTWDDRAVLTNAYPGGWVTGKFTASSSTSTGPVTSLYFPPPLFVAGNEDSTPPPCRTEQPKHHLRIAAPSAIFVRDFRRIRKTAKGSRRSSLPHHHIRMSSPPPLFLRESLSEIDVRPSSRFHQPL</sequence>
<accession>A0AAU9PRW4</accession>
<dbReference type="InterPro" id="IPR005162">
    <property type="entry name" value="Retrotrans_gag_dom"/>
</dbReference>
<name>A0AAU9PRW4_9ASTR</name>
<feature type="domain" description="Retrotransposon gag" evidence="3">
    <location>
        <begin position="211"/>
        <end position="286"/>
    </location>
</feature>
<keyword evidence="1" id="KW-0175">Coiled coil</keyword>
<protein>
    <recommendedName>
        <fullName evidence="3">Retrotransposon gag domain-containing protein</fullName>
    </recommendedName>
</protein>
<reference evidence="4 5" key="1">
    <citation type="submission" date="2022-01" db="EMBL/GenBank/DDBJ databases">
        <authorList>
            <person name="Xiong W."/>
            <person name="Schranz E."/>
        </authorList>
    </citation>
    <scope>NUCLEOTIDE SEQUENCE [LARGE SCALE GENOMIC DNA]</scope>
</reference>
<dbReference type="EMBL" id="CAKMRJ010005745">
    <property type="protein sequence ID" value="CAH1452986.1"/>
    <property type="molecule type" value="Genomic_DNA"/>
</dbReference>
<evidence type="ECO:0000313" key="4">
    <source>
        <dbReference type="EMBL" id="CAH1452986.1"/>
    </source>
</evidence>
<gene>
    <name evidence="4" type="ORF">LVIROSA_LOCUS38265</name>
</gene>
<feature type="region of interest" description="Disordered" evidence="2">
    <location>
        <begin position="282"/>
        <end position="301"/>
    </location>
</feature>
<organism evidence="4 5">
    <name type="scientific">Lactuca virosa</name>
    <dbReference type="NCBI Taxonomy" id="75947"/>
    <lineage>
        <taxon>Eukaryota</taxon>
        <taxon>Viridiplantae</taxon>
        <taxon>Streptophyta</taxon>
        <taxon>Embryophyta</taxon>
        <taxon>Tracheophyta</taxon>
        <taxon>Spermatophyta</taxon>
        <taxon>Magnoliopsida</taxon>
        <taxon>eudicotyledons</taxon>
        <taxon>Gunneridae</taxon>
        <taxon>Pentapetalae</taxon>
        <taxon>asterids</taxon>
        <taxon>campanulids</taxon>
        <taxon>Asterales</taxon>
        <taxon>Asteraceae</taxon>
        <taxon>Cichorioideae</taxon>
        <taxon>Cichorieae</taxon>
        <taxon>Lactucinae</taxon>
        <taxon>Lactuca</taxon>
    </lineage>
</organism>
<evidence type="ECO:0000313" key="5">
    <source>
        <dbReference type="Proteomes" id="UP001157418"/>
    </source>
</evidence>
<evidence type="ECO:0000259" key="3">
    <source>
        <dbReference type="Pfam" id="PF03732"/>
    </source>
</evidence>
<feature type="region of interest" description="Disordered" evidence="2">
    <location>
        <begin position="76"/>
        <end position="162"/>
    </location>
</feature>
<keyword evidence="5" id="KW-1185">Reference proteome</keyword>
<dbReference type="Proteomes" id="UP001157418">
    <property type="component" value="Unassembled WGS sequence"/>
</dbReference>
<feature type="compositionally biased region" description="Basic residues" evidence="2">
    <location>
        <begin position="436"/>
        <end position="450"/>
    </location>
</feature>
<dbReference type="Pfam" id="PF03732">
    <property type="entry name" value="Retrotrans_gag"/>
    <property type="match status" value="1"/>
</dbReference>
<comment type="caution">
    <text evidence="4">The sequence shown here is derived from an EMBL/GenBank/DDBJ whole genome shotgun (WGS) entry which is preliminary data.</text>
</comment>
<feature type="region of interest" description="Disordered" evidence="2">
    <location>
        <begin position="436"/>
        <end position="455"/>
    </location>
</feature>